<gene>
    <name evidence="3" type="ORF">PsB1_1050</name>
</gene>
<organism evidence="3 4">
    <name type="scientific">Candidatus Phycosocius spiralis</name>
    <dbReference type="NCBI Taxonomy" id="2815099"/>
    <lineage>
        <taxon>Bacteria</taxon>
        <taxon>Pseudomonadati</taxon>
        <taxon>Pseudomonadota</taxon>
        <taxon>Alphaproteobacteria</taxon>
        <taxon>Caulobacterales</taxon>
        <taxon>Caulobacterales incertae sedis</taxon>
        <taxon>Candidatus Phycosocius</taxon>
    </lineage>
</organism>
<comment type="caution">
    <text evidence="3">The sequence shown here is derived from an EMBL/GenBank/DDBJ whole genome shotgun (WGS) entry which is preliminary data.</text>
</comment>
<sequence>MTSPSSLTNLLAQLAGLQGERQRERALPPVELWNPPHCGDIGMEIRVDGSWWHQGDPITRTAMVDLFSTILRKDEDGQTYLVTPGEKIIVHIADAHFIGTRVDRIETTLGPSIVVTTNVGDQVVISATNPLWVVTDPVTGEPRPYVLVRGRLIARLARAAFYELVEWAEACDQVLRVVSQGTWFEIGDVEGQTT</sequence>
<dbReference type="Pfam" id="PF06938">
    <property type="entry name" value="DUF1285_N"/>
    <property type="match status" value="1"/>
</dbReference>
<dbReference type="EMBL" id="BPFZ01000005">
    <property type="protein sequence ID" value="GIU66896.1"/>
    <property type="molecule type" value="Genomic_DNA"/>
</dbReference>
<evidence type="ECO:0008006" key="5">
    <source>
        <dbReference type="Google" id="ProtNLM"/>
    </source>
</evidence>
<keyword evidence="4" id="KW-1185">Reference proteome</keyword>
<dbReference type="InterPro" id="IPR023361">
    <property type="entry name" value="DUF1285_beta_roll_sf"/>
</dbReference>
<proteinExistence type="predicted"/>
<accession>A0ABQ4PV48</accession>
<dbReference type="RefSeq" id="WP_284359572.1">
    <property type="nucleotide sequence ID" value="NZ_BPFZ01000005.1"/>
</dbReference>
<evidence type="ECO:0000259" key="2">
    <source>
        <dbReference type="Pfam" id="PF21028"/>
    </source>
</evidence>
<evidence type="ECO:0000259" key="1">
    <source>
        <dbReference type="Pfam" id="PF06938"/>
    </source>
</evidence>
<dbReference type="Gene3D" id="3.10.540.10">
    <property type="entry name" value="duf1285 like domain"/>
    <property type="match status" value="1"/>
</dbReference>
<dbReference type="Pfam" id="PF21028">
    <property type="entry name" value="DUF1285_C"/>
    <property type="match status" value="1"/>
</dbReference>
<reference evidence="3" key="2">
    <citation type="journal article" date="2023" name="ISME Commun">
        <title>Characterization of a bloom-associated alphaproteobacterial lineage, 'Candidatus Phycosocius': insights into freshwater algal-bacterial interactions.</title>
        <authorList>
            <person name="Tanabe Y."/>
            <person name="Yamaguchi H."/>
            <person name="Yoshida M."/>
            <person name="Kai A."/>
            <person name="Okazaki Y."/>
        </authorList>
    </citation>
    <scope>NUCLEOTIDE SEQUENCE</scope>
    <source>
        <strain evidence="3">BOTRYCO-1</strain>
    </source>
</reference>
<dbReference type="PIRSF" id="PIRSF029557">
    <property type="entry name" value="UCP029557"/>
    <property type="match status" value="1"/>
</dbReference>
<dbReference type="InterPro" id="IPR010707">
    <property type="entry name" value="DUF1285"/>
</dbReference>
<dbReference type="Gene3D" id="2.30.270.10">
    <property type="entry name" value="duf1285 protein"/>
    <property type="match status" value="1"/>
</dbReference>
<reference evidence="3" key="1">
    <citation type="submission" date="2021-05" db="EMBL/GenBank/DDBJ databases">
        <authorList>
            <person name="Tanabe Y."/>
        </authorList>
    </citation>
    <scope>NUCLEOTIDE SEQUENCE</scope>
    <source>
        <strain evidence="3">BOTRYCO-1</strain>
    </source>
</reference>
<dbReference type="InterPro" id="IPR048341">
    <property type="entry name" value="DUF1285_N"/>
</dbReference>
<dbReference type="Proteomes" id="UP001161064">
    <property type="component" value="Unassembled WGS sequence"/>
</dbReference>
<evidence type="ECO:0000313" key="4">
    <source>
        <dbReference type="Proteomes" id="UP001161064"/>
    </source>
</evidence>
<feature type="domain" description="DUF1285" evidence="2">
    <location>
        <begin position="97"/>
        <end position="186"/>
    </location>
</feature>
<evidence type="ECO:0000313" key="3">
    <source>
        <dbReference type="EMBL" id="GIU66896.1"/>
    </source>
</evidence>
<feature type="domain" description="DUF1285" evidence="1">
    <location>
        <begin position="28"/>
        <end position="95"/>
    </location>
</feature>
<protein>
    <recommendedName>
        <fullName evidence="5">DUF1285 domain-containing protein</fullName>
    </recommendedName>
</protein>
<dbReference type="InterPro" id="IPR048342">
    <property type="entry name" value="DUF1285_C"/>
</dbReference>
<name>A0ABQ4PV48_9PROT</name>